<accession>A0A7X8TH54</accession>
<reference evidence="1 2" key="1">
    <citation type="submission" date="2020-04" db="EMBL/GenBank/DDBJ databases">
        <title>Nesterenkonia sp. nov., isolated from marine sediment.</title>
        <authorList>
            <person name="Zhang G."/>
        </authorList>
    </citation>
    <scope>NUCLEOTIDE SEQUENCE [LARGE SCALE GENOMIC DNA]</scope>
    <source>
        <strain evidence="1 2">MY13</strain>
    </source>
</reference>
<keyword evidence="2" id="KW-1185">Reference proteome</keyword>
<name>A0A7X8TH54_9MICC</name>
<comment type="caution">
    <text evidence="1">The sequence shown here is derived from an EMBL/GenBank/DDBJ whole genome shotgun (WGS) entry which is preliminary data.</text>
</comment>
<organism evidence="1 2">
    <name type="scientific">Nesterenkonia sedimenti</name>
    <dbReference type="NCBI Taxonomy" id="1463632"/>
    <lineage>
        <taxon>Bacteria</taxon>
        <taxon>Bacillati</taxon>
        <taxon>Actinomycetota</taxon>
        <taxon>Actinomycetes</taxon>
        <taxon>Micrococcales</taxon>
        <taxon>Micrococcaceae</taxon>
        <taxon>Nesterenkonia</taxon>
    </lineage>
</organism>
<dbReference type="AlphaFoldDB" id="A0A7X8TH54"/>
<dbReference type="RefSeq" id="WP_168886130.1">
    <property type="nucleotide sequence ID" value="NZ_JABAHY010000001.1"/>
</dbReference>
<dbReference type="EMBL" id="JABAHY010000001">
    <property type="protein sequence ID" value="NLS08637.1"/>
    <property type="molecule type" value="Genomic_DNA"/>
</dbReference>
<proteinExistence type="predicted"/>
<evidence type="ECO:0000313" key="1">
    <source>
        <dbReference type="EMBL" id="NLS08637.1"/>
    </source>
</evidence>
<protein>
    <submittedName>
        <fullName evidence="1">Uncharacterized protein</fullName>
    </submittedName>
</protein>
<gene>
    <name evidence="1" type="ORF">HGQ17_01175</name>
</gene>
<dbReference type="Proteomes" id="UP000523139">
    <property type="component" value="Unassembled WGS sequence"/>
</dbReference>
<sequence>MARELSGDEREQLRGHVEHLLLNAQQFPPCPGKEHVDRDPSKADASFAILQEFADLVATRCEQLVGGVAVRNHFAIYFLQQVIIHAVEEEADDDYRQALLAAQHLALAPEETEESSLEELARSTYEAMISAPDIAPPSVDDGRAYTELLANSVVFRRNFGAHHAGYDVGKHALRPARDPRGRLVAAQVTRYLRLTLESRARMVVLWKRYTWDFYTTWGDGFVPAVAPKHGPQRDLYSYHLPPEEPVLNSIRDHPRQSNTSSFFRVKRLENGEVIRPASSEVILRPGDSCRCVVYICDDTAVDAEEGAKDVVLRIDAPKVIAGSKQLRATLSASNTEHPRVWDSVVITMTKPEGRAWARLCQKSLKLYNLTTKREIPVENIRAVFREGIQIPAAESTRDGTRPTYALTFDIQADYPNFEVKARARISEPGTDDEFREFIKIRPGQIMEVEVTYTNTGSVKQNGVELILNELPLPLRAYPSKVRITRSSDPDTTINSDDSLKVDRRIKLDQTHPSEVLTMLFYLKVADNADDSFFYRQGTHWVNMEKFASIATQNGTKHASLDVLIHAEHGATMPTGYFEAIAEEIGEA</sequence>
<evidence type="ECO:0000313" key="2">
    <source>
        <dbReference type="Proteomes" id="UP000523139"/>
    </source>
</evidence>